<dbReference type="InterPro" id="IPR016167">
    <property type="entry name" value="FAD-bd_PCMH_sub1"/>
</dbReference>
<evidence type="ECO:0000256" key="4">
    <source>
        <dbReference type="PIRSR" id="PIRSR625650-1"/>
    </source>
</evidence>
<organism evidence="9 10">
    <name type="scientific">Nannocystis exedens</name>
    <dbReference type="NCBI Taxonomy" id="54"/>
    <lineage>
        <taxon>Bacteria</taxon>
        <taxon>Pseudomonadati</taxon>
        <taxon>Myxococcota</taxon>
        <taxon>Polyangia</taxon>
        <taxon>Nannocystales</taxon>
        <taxon>Nannocystaceae</taxon>
        <taxon>Nannocystis</taxon>
    </lineage>
</organism>
<comment type="similarity">
    <text evidence="1">Belongs to the FAD-binding oxidoreductase/transferase type 4 family.</text>
</comment>
<evidence type="ECO:0000256" key="2">
    <source>
        <dbReference type="ARBA" id="ARBA00022630"/>
    </source>
</evidence>
<reference evidence="10" key="1">
    <citation type="submission" date="2016-10" db="EMBL/GenBank/DDBJ databases">
        <authorList>
            <person name="Varghese N."/>
            <person name="Submissions S."/>
        </authorList>
    </citation>
    <scope>NUCLEOTIDE SEQUENCE [LARGE SCALE GENOMIC DNA]</scope>
    <source>
        <strain evidence="10">ATCC 25963</strain>
    </source>
</reference>
<dbReference type="EMBL" id="FOMX01000007">
    <property type="protein sequence ID" value="SFE03383.1"/>
    <property type="molecule type" value="Genomic_DNA"/>
</dbReference>
<dbReference type="Gene3D" id="3.30.43.10">
    <property type="entry name" value="Uridine Diphospho-n-acetylenolpyruvylglucosamine Reductase, domain 2"/>
    <property type="match status" value="1"/>
</dbReference>
<dbReference type="PANTHER" id="PTHR46568">
    <property type="entry name" value="ALKYLDIHYDROXYACETONEPHOSPHATE SYNTHASE, PEROXISOMAL"/>
    <property type="match status" value="1"/>
</dbReference>
<keyword evidence="10" id="KW-1185">Reference proteome</keyword>
<dbReference type="InterPro" id="IPR006094">
    <property type="entry name" value="Oxid_FAD_bind_N"/>
</dbReference>
<keyword evidence="3 6" id="KW-0274">FAD</keyword>
<feature type="active site" description="Proton donor/acceptor" evidence="4">
    <location>
        <position position="477"/>
    </location>
</feature>
<evidence type="ECO:0000313" key="9">
    <source>
        <dbReference type="EMBL" id="SFE03383.1"/>
    </source>
</evidence>
<comment type="cofactor">
    <cofactor evidence="6">
        <name>FAD</name>
        <dbReference type="ChEBI" id="CHEBI:57692"/>
    </cofactor>
</comment>
<evidence type="ECO:0000256" key="7">
    <source>
        <dbReference type="PIRSR" id="PIRSR625650-4"/>
    </source>
</evidence>
<dbReference type="Gene3D" id="3.30.70.3450">
    <property type="match status" value="1"/>
</dbReference>
<dbReference type="STRING" id="54.SAMN02745121_02774"/>
<dbReference type="SUPFAM" id="SSF56176">
    <property type="entry name" value="FAD-binding/transporter-associated domain-like"/>
    <property type="match status" value="1"/>
</dbReference>
<dbReference type="GO" id="GO:0071949">
    <property type="term" value="F:FAD binding"/>
    <property type="evidence" value="ECO:0007669"/>
    <property type="project" value="InterPro"/>
</dbReference>
<dbReference type="Proteomes" id="UP000199400">
    <property type="component" value="Unassembled WGS sequence"/>
</dbReference>
<proteinExistence type="inferred from homology"/>
<dbReference type="InterPro" id="IPR036318">
    <property type="entry name" value="FAD-bd_PCMH-like_sf"/>
</dbReference>
<dbReference type="InterPro" id="IPR025650">
    <property type="entry name" value="Alkyl-DHAP_Synthase"/>
</dbReference>
<dbReference type="Gene3D" id="3.30.465.10">
    <property type="match status" value="1"/>
</dbReference>
<protein>
    <submittedName>
        <fullName evidence="9">Alkyldihydroxyacetonephosphate synthase</fullName>
    </submittedName>
</protein>
<dbReference type="InterPro" id="IPR016169">
    <property type="entry name" value="FAD-bd_PCMH_sub2"/>
</dbReference>
<dbReference type="Gene3D" id="1.10.45.10">
    <property type="entry name" value="Vanillyl-alcohol Oxidase, Chain A, domain 4"/>
    <property type="match status" value="1"/>
</dbReference>
<evidence type="ECO:0000256" key="6">
    <source>
        <dbReference type="PIRSR" id="PIRSR625650-3"/>
    </source>
</evidence>
<dbReference type="PROSITE" id="PS51387">
    <property type="entry name" value="FAD_PCMH"/>
    <property type="match status" value="1"/>
</dbReference>
<evidence type="ECO:0000256" key="5">
    <source>
        <dbReference type="PIRSR" id="PIRSR625650-2"/>
    </source>
</evidence>
<feature type="binding site" evidence="5">
    <location>
        <position position="412"/>
    </location>
    <ligand>
        <name>substrate</name>
    </ligand>
</feature>
<evidence type="ECO:0000313" key="10">
    <source>
        <dbReference type="Proteomes" id="UP000199400"/>
    </source>
</evidence>
<dbReference type="InterPro" id="IPR016164">
    <property type="entry name" value="FAD-linked_Oxase-like_C"/>
</dbReference>
<name>A0A1I1XCD4_9BACT</name>
<dbReference type="OrthoDB" id="9811557at2"/>
<dbReference type="GO" id="GO:0008610">
    <property type="term" value="P:lipid biosynthetic process"/>
    <property type="evidence" value="ECO:0007669"/>
    <property type="project" value="InterPro"/>
</dbReference>
<dbReference type="AlphaFoldDB" id="A0A1I1XCD4"/>
<feature type="binding site" evidence="6">
    <location>
        <begin position="269"/>
        <end position="275"/>
    </location>
    <ligand>
        <name>FAD</name>
        <dbReference type="ChEBI" id="CHEBI:57692"/>
    </ligand>
</feature>
<evidence type="ECO:0000256" key="3">
    <source>
        <dbReference type="ARBA" id="ARBA00022827"/>
    </source>
</evidence>
<dbReference type="PANTHER" id="PTHR46568:SF1">
    <property type="entry name" value="ALKYLDIHYDROXYACETONEPHOSPHATE SYNTHASE, PEROXISOMAL"/>
    <property type="match status" value="1"/>
</dbReference>
<sequence>MIDRRALRWNGWGFVHAGFELGRREPEVWRWVADQLGRKTLPHRPAAPLDRLELAAPALAEADLAALRAIVGADHVKTDRYERAFHSRGKSYLDLLALRAGDLRQVPDAVVYPGTSEEVQAVVSHCDREGIAVVPFGGGSSVVGGVAAIRGDGHRGVVTLDTTRLGRVLAIDGESLTARVQAGIYGPELERTLQREGFTLGHYPQSFEFSTLGGWIAARGAGQQSYRYGKAEKWLVSAELATPKGPWRTENFPASAAGPNLNQCVAGSEGILGVITEATVKIHRVPAEKDYRGFFFKDFEAGAKAVRTILQEELPVAMLRLSDGPETHFLQSFSAAQKPPGALEKAAMQALAWRGYGEGRCLLLVGLEGDRETVLESQVRTRAIIERLGGVHLGNRPGERWYAKRFAMPYMRDPMLDRGIAVETLETSVRWSDLHNLYRGVHLAIHDALRDNAADAEARAILMCHLSHGYFDGASLYFTMIFPQKQGAEVEQWMAIKRAASDAIVAGGGTISHHHGVGTDHAPWLLREKGEVGVALLAGLKDSLDPKHTCNPGKVLPG</sequence>
<dbReference type="GO" id="GO:0008609">
    <property type="term" value="F:alkylglycerone-phosphate synthase activity"/>
    <property type="evidence" value="ECO:0007669"/>
    <property type="project" value="InterPro"/>
</dbReference>
<dbReference type="Pfam" id="PF02913">
    <property type="entry name" value="FAD-oxidase_C"/>
    <property type="match status" value="1"/>
</dbReference>
<feature type="binding site" evidence="6">
    <location>
        <begin position="135"/>
        <end position="141"/>
    </location>
    <ligand>
        <name>FAD</name>
        <dbReference type="ChEBI" id="CHEBI:57692"/>
    </ligand>
</feature>
<keyword evidence="2" id="KW-0285">Flavoprotein</keyword>
<dbReference type="SUPFAM" id="SSF55103">
    <property type="entry name" value="FAD-linked oxidases, C-terminal domain"/>
    <property type="match status" value="1"/>
</dbReference>
<dbReference type="RefSeq" id="WP_096328859.1">
    <property type="nucleotide sequence ID" value="NZ_FOMX01000007.1"/>
</dbReference>
<dbReference type="InterPro" id="IPR004113">
    <property type="entry name" value="FAD-bd_oxidored_4_C"/>
</dbReference>
<dbReference type="Pfam" id="PF01565">
    <property type="entry name" value="FAD_binding_4"/>
    <property type="match status" value="1"/>
</dbReference>
<feature type="site" description="Important for enzyme activity" evidence="7">
    <location>
        <position position="320"/>
    </location>
</feature>
<dbReference type="InterPro" id="IPR016166">
    <property type="entry name" value="FAD-bd_PCMH"/>
</dbReference>
<feature type="domain" description="FAD-binding PCMH-type" evidence="8">
    <location>
        <begin position="103"/>
        <end position="285"/>
    </location>
</feature>
<accession>A0A1I1XCD4</accession>
<gene>
    <name evidence="9" type="ORF">SAMN02745121_02774</name>
</gene>
<dbReference type="InterPro" id="IPR016171">
    <property type="entry name" value="Vanillyl_alc_oxidase_C-sub2"/>
</dbReference>
<evidence type="ECO:0000256" key="1">
    <source>
        <dbReference type="ARBA" id="ARBA00008000"/>
    </source>
</evidence>
<dbReference type="Gene3D" id="3.30.300.330">
    <property type="match status" value="1"/>
</dbReference>
<evidence type="ECO:0000259" key="8">
    <source>
        <dbReference type="PROSITE" id="PS51387"/>
    </source>
</evidence>